<dbReference type="KEGG" id="aup:AsAng_0022650"/>
<dbReference type="EMBL" id="AP026867">
    <property type="protein sequence ID" value="BDS11551.1"/>
    <property type="molecule type" value="Genomic_DNA"/>
</dbReference>
<dbReference type="Proteomes" id="UP001060919">
    <property type="component" value="Chromosome"/>
</dbReference>
<evidence type="ECO:0000313" key="1">
    <source>
        <dbReference type="EMBL" id="BDS11551.1"/>
    </source>
</evidence>
<evidence type="ECO:0000313" key="2">
    <source>
        <dbReference type="Proteomes" id="UP001060919"/>
    </source>
</evidence>
<dbReference type="AlphaFoldDB" id="A0A915YEJ7"/>
<sequence length="47" mass="5593">MILVLRGVYCINAPLIFKRSNAITEEQLKHRKSKKSWMPIYLFPIMN</sequence>
<protein>
    <submittedName>
        <fullName evidence="1">Uncharacterized protein</fullName>
    </submittedName>
</protein>
<keyword evidence="2" id="KW-1185">Reference proteome</keyword>
<gene>
    <name evidence="1" type="ORF">AsAng_0022650</name>
</gene>
<accession>A0A915YEJ7</accession>
<proteinExistence type="predicted"/>
<reference evidence="1" key="1">
    <citation type="submission" date="2022-09" db="EMBL/GenBank/DDBJ databases">
        <title>Aureispira anguillicida sp. nov., isolated from Leptocephalus of Japanese eel Anguilla japonica.</title>
        <authorList>
            <person name="Yuasa K."/>
            <person name="Mekata T."/>
            <person name="Ikunari K."/>
        </authorList>
    </citation>
    <scope>NUCLEOTIDE SEQUENCE</scope>
    <source>
        <strain evidence="1">EL160426</strain>
    </source>
</reference>
<organism evidence="1 2">
    <name type="scientific">Aureispira anguillae</name>
    <dbReference type="NCBI Taxonomy" id="2864201"/>
    <lineage>
        <taxon>Bacteria</taxon>
        <taxon>Pseudomonadati</taxon>
        <taxon>Bacteroidota</taxon>
        <taxon>Saprospiria</taxon>
        <taxon>Saprospirales</taxon>
        <taxon>Saprospiraceae</taxon>
        <taxon>Aureispira</taxon>
    </lineage>
</organism>
<name>A0A915YEJ7_9BACT</name>